<name>A0A7C5HJX9_UNCW3</name>
<dbReference type="PANTHER" id="PTHR42711:SF4">
    <property type="entry name" value="ABC TRANSPORTER RELATED"/>
    <property type="match status" value="1"/>
</dbReference>
<feature type="non-terminal residue" evidence="5">
    <location>
        <position position="114"/>
    </location>
</feature>
<dbReference type="Gene3D" id="3.40.50.300">
    <property type="entry name" value="P-loop containing nucleotide triphosphate hydrolases"/>
    <property type="match status" value="1"/>
</dbReference>
<dbReference type="InterPro" id="IPR003439">
    <property type="entry name" value="ABC_transporter-like_ATP-bd"/>
</dbReference>
<evidence type="ECO:0000256" key="3">
    <source>
        <dbReference type="ARBA" id="ARBA00022840"/>
    </source>
</evidence>
<dbReference type="AlphaFoldDB" id="A0A7C5HJX9"/>
<sequence length="114" mass="12959">MPFCIPTCKKMISVHNLRKTYLRHKKAPGLKGLIKDLISRRYERVEALRGVSFEISPGEFVGYIGPNGAGKTTTMKILSGILYPTDGEVNVLGFIPWERKKEYLRKITFVMGQK</sequence>
<keyword evidence="1" id="KW-0813">Transport</keyword>
<dbReference type="EMBL" id="DRTB01000266">
    <property type="protein sequence ID" value="HHE05109.1"/>
    <property type="molecule type" value="Genomic_DNA"/>
</dbReference>
<keyword evidence="3 5" id="KW-0067">ATP-binding</keyword>
<dbReference type="Proteomes" id="UP000886110">
    <property type="component" value="Unassembled WGS sequence"/>
</dbReference>
<dbReference type="InterPro" id="IPR050763">
    <property type="entry name" value="ABC_transporter_ATP-binding"/>
</dbReference>
<keyword evidence="2" id="KW-0547">Nucleotide-binding</keyword>
<evidence type="ECO:0000256" key="2">
    <source>
        <dbReference type="ARBA" id="ARBA00022741"/>
    </source>
</evidence>
<proteinExistence type="predicted"/>
<accession>A0A7C5HJX9</accession>
<dbReference type="Pfam" id="PF00005">
    <property type="entry name" value="ABC_tran"/>
    <property type="match status" value="1"/>
</dbReference>
<reference evidence="5" key="1">
    <citation type="journal article" date="2020" name="mSystems">
        <title>Genome- and Community-Level Interaction Insights into Carbon Utilization and Element Cycling Functions of Hydrothermarchaeota in Hydrothermal Sediment.</title>
        <authorList>
            <person name="Zhou Z."/>
            <person name="Liu Y."/>
            <person name="Xu W."/>
            <person name="Pan J."/>
            <person name="Luo Z.H."/>
            <person name="Li M."/>
        </authorList>
    </citation>
    <scope>NUCLEOTIDE SEQUENCE [LARGE SCALE GENOMIC DNA]</scope>
    <source>
        <strain evidence="5">HyVt-74</strain>
    </source>
</reference>
<evidence type="ECO:0000256" key="1">
    <source>
        <dbReference type="ARBA" id="ARBA00022448"/>
    </source>
</evidence>
<dbReference type="SUPFAM" id="SSF52540">
    <property type="entry name" value="P-loop containing nucleoside triphosphate hydrolases"/>
    <property type="match status" value="1"/>
</dbReference>
<gene>
    <name evidence="5" type="ORF">ENL19_03495</name>
</gene>
<evidence type="ECO:0000259" key="4">
    <source>
        <dbReference type="Pfam" id="PF00005"/>
    </source>
</evidence>
<organism evidence="5">
    <name type="scientific">candidate division WOR-3 bacterium</name>
    <dbReference type="NCBI Taxonomy" id="2052148"/>
    <lineage>
        <taxon>Bacteria</taxon>
        <taxon>Bacteria division WOR-3</taxon>
    </lineage>
</organism>
<dbReference type="GO" id="GO:0005524">
    <property type="term" value="F:ATP binding"/>
    <property type="evidence" value="ECO:0007669"/>
    <property type="project" value="UniProtKB-KW"/>
</dbReference>
<evidence type="ECO:0000313" key="5">
    <source>
        <dbReference type="EMBL" id="HHE05109.1"/>
    </source>
</evidence>
<dbReference type="PANTHER" id="PTHR42711">
    <property type="entry name" value="ABC TRANSPORTER ATP-BINDING PROTEIN"/>
    <property type="match status" value="1"/>
</dbReference>
<protein>
    <submittedName>
        <fullName evidence="5">ATP-binding cassette domain-containing protein</fullName>
    </submittedName>
</protein>
<dbReference type="InterPro" id="IPR027417">
    <property type="entry name" value="P-loop_NTPase"/>
</dbReference>
<feature type="domain" description="ABC transporter" evidence="4">
    <location>
        <begin position="48"/>
        <end position="94"/>
    </location>
</feature>
<dbReference type="GO" id="GO:0016887">
    <property type="term" value="F:ATP hydrolysis activity"/>
    <property type="evidence" value="ECO:0007669"/>
    <property type="project" value="InterPro"/>
</dbReference>
<comment type="caution">
    <text evidence="5">The sequence shown here is derived from an EMBL/GenBank/DDBJ whole genome shotgun (WGS) entry which is preliminary data.</text>
</comment>